<dbReference type="CDD" id="cd07328">
    <property type="entry name" value="M48_Ste24p_like"/>
    <property type="match status" value="1"/>
</dbReference>
<dbReference type="RefSeq" id="WP_098461284.1">
    <property type="nucleotide sequence ID" value="NZ_PDJC01000001.1"/>
</dbReference>
<dbReference type="GO" id="GO:0005886">
    <property type="term" value="C:plasma membrane"/>
    <property type="evidence" value="ECO:0007669"/>
    <property type="project" value="UniProtKB-SubCell"/>
</dbReference>
<evidence type="ECO:0000256" key="12">
    <source>
        <dbReference type="SAM" id="Phobius"/>
    </source>
</evidence>
<dbReference type="GO" id="GO:0006508">
    <property type="term" value="P:proteolysis"/>
    <property type="evidence" value="ECO:0007669"/>
    <property type="project" value="UniProtKB-KW"/>
</dbReference>
<feature type="transmembrane region" description="Helical" evidence="12">
    <location>
        <begin position="42"/>
        <end position="63"/>
    </location>
</feature>
<keyword evidence="7" id="KW-0378">Hydrolase</keyword>
<evidence type="ECO:0000256" key="3">
    <source>
        <dbReference type="ARBA" id="ARBA00022475"/>
    </source>
</evidence>
<feature type="transmembrane region" description="Helical" evidence="12">
    <location>
        <begin position="179"/>
        <end position="196"/>
    </location>
</feature>
<keyword evidence="11 12" id="KW-0472">Membrane</keyword>
<keyword evidence="4 14" id="KW-0645">Protease</keyword>
<evidence type="ECO:0000256" key="5">
    <source>
        <dbReference type="ARBA" id="ARBA00022692"/>
    </source>
</evidence>
<gene>
    <name evidence="14" type="ORF">ATK74_2467</name>
</gene>
<evidence type="ECO:0000256" key="1">
    <source>
        <dbReference type="ARBA" id="ARBA00001947"/>
    </source>
</evidence>
<dbReference type="Gene3D" id="3.30.2010.10">
    <property type="entry name" value="Metalloproteases ('zincins'), catalytic domain"/>
    <property type="match status" value="1"/>
</dbReference>
<reference evidence="14 15" key="1">
    <citation type="submission" date="2017-10" db="EMBL/GenBank/DDBJ databases">
        <title>Sequencing the genomes of 1000 actinobacteria strains.</title>
        <authorList>
            <person name="Klenk H.-P."/>
        </authorList>
    </citation>
    <scope>NUCLEOTIDE SEQUENCE [LARGE SCALE GENOMIC DNA]</scope>
    <source>
        <strain evidence="14 15">DSM 15597</strain>
    </source>
</reference>
<dbReference type="GO" id="GO:0004222">
    <property type="term" value="F:metalloendopeptidase activity"/>
    <property type="evidence" value="ECO:0007669"/>
    <property type="project" value="InterPro"/>
</dbReference>
<accession>A0A2A9CW81</accession>
<dbReference type="PANTHER" id="PTHR43221">
    <property type="entry name" value="PROTEASE HTPX"/>
    <property type="match status" value="1"/>
</dbReference>
<evidence type="ECO:0000313" key="14">
    <source>
        <dbReference type="EMBL" id="PFG17890.1"/>
    </source>
</evidence>
<evidence type="ECO:0000256" key="7">
    <source>
        <dbReference type="ARBA" id="ARBA00022801"/>
    </source>
</evidence>
<keyword evidence="6" id="KW-0479">Metal-binding</keyword>
<evidence type="ECO:0000313" key="15">
    <source>
        <dbReference type="Proteomes" id="UP000226079"/>
    </source>
</evidence>
<proteinExistence type="predicted"/>
<dbReference type="Pfam" id="PF01435">
    <property type="entry name" value="Peptidase_M48"/>
    <property type="match status" value="1"/>
</dbReference>
<organism evidence="14 15">
    <name type="scientific">Propionicimonas paludicola</name>
    <dbReference type="NCBI Taxonomy" id="185243"/>
    <lineage>
        <taxon>Bacteria</taxon>
        <taxon>Bacillati</taxon>
        <taxon>Actinomycetota</taxon>
        <taxon>Actinomycetes</taxon>
        <taxon>Propionibacteriales</taxon>
        <taxon>Nocardioidaceae</taxon>
        <taxon>Propionicimonas</taxon>
    </lineage>
</organism>
<comment type="caution">
    <text evidence="14">The sequence shown here is derived from an EMBL/GenBank/DDBJ whole genome shotgun (WGS) entry which is preliminary data.</text>
</comment>
<dbReference type="GO" id="GO:0046872">
    <property type="term" value="F:metal ion binding"/>
    <property type="evidence" value="ECO:0007669"/>
    <property type="project" value="UniProtKB-KW"/>
</dbReference>
<dbReference type="Proteomes" id="UP000226079">
    <property type="component" value="Unassembled WGS sequence"/>
</dbReference>
<evidence type="ECO:0000256" key="2">
    <source>
        <dbReference type="ARBA" id="ARBA00004651"/>
    </source>
</evidence>
<feature type="domain" description="Peptidase M48" evidence="13">
    <location>
        <begin position="92"/>
        <end position="297"/>
    </location>
</feature>
<dbReference type="InterPro" id="IPR001915">
    <property type="entry name" value="Peptidase_M48"/>
</dbReference>
<protein>
    <submittedName>
        <fullName evidence="14">Zn-dependent protease with chaperone function</fullName>
    </submittedName>
</protein>
<name>A0A2A9CW81_9ACTN</name>
<dbReference type="InterPro" id="IPR050083">
    <property type="entry name" value="HtpX_protease"/>
</dbReference>
<evidence type="ECO:0000256" key="11">
    <source>
        <dbReference type="ARBA" id="ARBA00023136"/>
    </source>
</evidence>
<evidence type="ECO:0000259" key="13">
    <source>
        <dbReference type="Pfam" id="PF01435"/>
    </source>
</evidence>
<keyword evidence="9 12" id="KW-1133">Transmembrane helix</keyword>
<comment type="subcellular location">
    <subcellularLocation>
        <location evidence="2">Cell membrane</location>
        <topology evidence="2">Multi-pass membrane protein</topology>
    </subcellularLocation>
</comment>
<feature type="transmembrane region" description="Helical" evidence="12">
    <location>
        <begin position="12"/>
        <end position="36"/>
    </location>
</feature>
<keyword evidence="10" id="KW-0482">Metalloprotease</keyword>
<keyword evidence="8" id="KW-0862">Zinc</keyword>
<evidence type="ECO:0000256" key="8">
    <source>
        <dbReference type="ARBA" id="ARBA00022833"/>
    </source>
</evidence>
<dbReference type="OrthoDB" id="155290at2"/>
<evidence type="ECO:0000256" key="4">
    <source>
        <dbReference type="ARBA" id="ARBA00022670"/>
    </source>
</evidence>
<dbReference type="AlphaFoldDB" id="A0A2A9CW81"/>
<dbReference type="PANTHER" id="PTHR43221:SF1">
    <property type="entry name" value="PROTEASE HTPX"/>
    <property type="match status" value="1"/>
</dbReference>
<evidence type="ECO:0000256" key="10">
    <source>
        <dbReference type="ARBA" id="ARBA00023049"/>
    </source>
</evidence>
<comment type="cofactor">
    <cofactor evidence="1">
        <name>Zn(2+)</name>
        <dbReference type="ChEBI" id="CHEBI:29105"/>
    </cofactor>
</comment>
<sequence>MSKLRAAVSLLVLFLFPLVVVALVIGVFFAIVMVAFAVGSSALGRVLAQLIVVPLLIAIFAAIREARRARLQPVAGPQLLREEYPTLWATIVELARLAKTEPPRRVVLIPEVNAAVHQVGSERELLLGLPLLAGLSVSELRSVLAHELGHFAGGDTALSARTYGAKIFLRAARDNAGSLFRWFFALYYRIFVWVSAASNRDLEARADRYSAQAAGPQAAASALIKLVQIDIAWNHVVEQRVSLFDQAGARAPLAEAVSTLMAAESEGLQQAGTQILEQQRPRWDDTHPRTQDRVAAFAALPPATFATDDRPALTLLADGPSLAAAEGELLTEDWPLRSWDEVASAAARRMLPQRLNRLLQGLSSEGLISEPSPSALLSALQTDPQRIGAQLDAEHPAEAAAEVAVVLTQGTLATASGVRVVMDAADGLCLVDVDRQLIKTRELAESADLAERLRSFGADLDVVVEESAVEARPARPVVLGALTMTLNKKPRRQARDLLICSDGLLFVPVTMTRWEVATGGTTKHNQQRRVEESATQLAQLRQDPVNEWIPAEEIASARLQIIPSRLTITRVDGTKLAVPFTAYFEEIGLLAKDPMKALLGERFRRG</sequence>
<evidence type="ECO:0000256" key="9">
    <source>
        <dbReference type="ARBA" id="ARBA00022989"/>
    </source>
</evidence>
<keyword evidence="5 12" id="KW-0812">Transmembrane</keyword>
<dbReference type="EMBL" id="PDJC01000001">
    <property type="protein sequence ID" value="PFG17890.1"/>
    <property type="molecule type" value="Genomic_DNA"/>
</dbReference>
<keyword evidence="15" id="KW-1185">Reference proteome</keyword>
<keyword evidence="3" id="KW-1003">Cell membrane</keyword>
<evidence type="ECO:0000256" key="6">
    <source>
        <dbReference type="ARBA" id="ARBA00022723"/>
    </source>
</evidence>